<keyword evidence="2" id="KW-1185">Reference proteome</keyword>
<organism evidence="1 2">
    <name type="scientific">Phlebia brevispora</name>
    <dbReference type="NCBI Taxonomy" id="194682"/>
    <lineage>
        <taxon>Eukaryota</taxon>
        <taxon>Fungi</taxon>
        <taxon>Dikarya</taxon>
        <taxon>Basidiomycota</taxon>
        <taxon>Agaricomycotina</taxon>
        <taxon>Agaricomycetes</taxon>
        <taxon>Polyporales</taxon>
        <taxon>Meruliaceae</taxon>
        <taxon>Phlebia</taxon>
    </lineage>
</organism>
<evidence type="ECO:0000313" key="2">
    <source>
        <dbReference type="Proteomes" id="UP001148662"/>
    </source>
</evidence>
<accession>A0ACC1T614</accession>
<comment type="caution">
    <text evidence="1">The sequence shown here is derived from an EMBL/GenBank/DDBJ whole genome shotgun (WGS) entry which is preliminary data.</text>
</comment>
<protein>
    <submittedName>
        <fullName evidence="1">Uncharacterized protein</fullName>
    </submittedName>
</protein>
<dbReference type="Proteomes" id="UP001148662">
    <property type="component" value="Unassembled WGS sequence"/>
</dbReference>
<dbReference type="EMBL" id="JANHOG010000485">
    <property type="protein sequence ID" value="KAJ3553904.1"/>
    <property type="molecule type" value="Genomic_DNA"/>
</dbReference>
<gene>
    <name evidence="1" type="ORF">NM688_g3376</name>
</gene>
<evidence type="ECO:0000313" key="1">
    <source>
        <dbReference type="EMBL" id="KAJ3553904.1"/>
    </source>
</evidence>
<reference evidence="1" key="1">
    <citation type="submission" date="2022-07" db="EMBL/GenBank/DDBJ databases">
        <title>Genome Sequence of Phlebia brevispora.</title>
        <authorList>
            <person name="Buettner E."/>
        </authorList>
    </citation>
    <scope>NUCLEOTIDE SEQUENCE</scope>
    <source>
        <strain evidence="1">MPL23</strain>
    </source>
</reference>
<name>A0ACC1T614_9APHY</name>
<proteinExistence type="predicted"/>
<sequence>MTILTTLHPHLSAAIRRSFKVRHSRGTPAARGIALLALQWIPSFTISENISDPHGVKPATTADVPSDLHDLIAHYFICRPCSNPTLRVPGHRCMGRAECERNYVQCSKAELGQIALVCRRWARSIQPLIFQDVQLYTSQDARSLAVLLKHPTTRVGQYITRIEGKIDGKGHLRSPWIHCIGLQILPKLRGLQADSVSLELEVCGLSPTKHMLSSIHPYPRSTPNFSAGVREFKLSDTRFNSLEHLIRLIKGMPSLENVECERVTWDADSLQAGRVLYPTSYLARDNSLEEVEYKMTDCTNDVAASWLGILLGPTRGDVLDLVDADWLRAMTSICKSNRSRRFQDEIEFTRQESGGDITVFLSPRLGGRQRRKIKSIVFWLWKDTWTDHIEWVRVDKQLMMLNSLETVLIILYGNWVNRWPKDVIPIMTRLSRSPQVKFLIAHGKLMKRAFVEASLTDGGLQEIGNPIEGYKGWRRFLE</sequence>